<keyword evidence="1" id="KW-0540">Nuclease</keyword>
<dbReference type="EMBL" id="BOQL01000014">
    <property type="protein sequence ID" value="GIM64684.1"/>
    <property type="molecule type" value="Genomic_DNA"/>
</dbReference>
<evidence type="ECO:0000256" key="1">
    <source>
        <dbReference type="ARBA" id="ARBA00022722"/>
    </source>
</evidence>
<evidence type="ECO:0000313" key="4">
    <source>
        <dbReference type="Proteomes" id="UP000681340"/>
    </source>
</evidence>
<evidence type="ECO:0000313" key="3">
    <source>
        <dbReference type="EMBL" id="GIM64684.1"/>
    </source>
</evidence>
<keyword evidence="2" id="KW-0378">Hydrolase</keyword>
<dbReference type="InterPro" id="IPR016191">
    <property type="entry name" value="Ribonuclease/ribotoxin"/>
</dbReference>
<sequence length="50" mass="5911">MSIDAPRPSRLRRLLAAVAFAPRDAYRIVVNRSTRETWFTPDHYANFYKL</sequence>
<evidence type="ECO:0000256" key="2">
    <source>
        <dbReference type="ARBA" id="ARBA00022801"/>
    </source>
</evidence>
<reference evidence="3" key="1">
    <citation type="submission" date="2021-03" db="EMBL/GenBank/DDBJ databases">
        <title>Whole genome shotgun sequence of Actinoplanes auranticolor NBRC 12245.</title>
        <authorList>
            <person name="Komaki H."/>
            <person name="Tamura T."/>
        </authorList>
    </citation>
    <scope>NUCLEOTIDE SEQUENCE</scope>
    <source>
        <strain evidence="3">NBRC 12245</strain>
    </source>
</reference>
<dbReference type="Proteomes" id="UP000681340">
    <property type="component" value="Unassembled WGS sequence"/>
</dbReference>
<proteinExistence type="predicted"/>
<dbReference type="SUPFAM" id="SSF53933">
    <property type="entry name" value="Microbial ribonucleases"/>
    <property type="match status" value="1"/>
</dbReference>
<dbReference type="AlphaFoldDB" id="A0A919S5W4"/>
<accession>A0A919S5W4</accession>
<gene>
    <name evidence="3" type="ORF">Aau02nite_12000</name>
</gene>
<keyword evidence="4" id="KW-1185">Reference proteome</keyword>
<protein>
    <submittedName>
        <fullName evidence="3">Uncharacterized protein</fullName>
    </submittedName>
</protein>
<dbReference type="GO" id="GO:0004540">
    <property type="term" value="F:RNA nuclease activity"/>
    <property type="evidence" value="ECO:0007669"/>
    <property type="project" value="InterPro"/>
</dbReference>
<dbReference type="GO" id="GO:0003723">
    <property type="term" value="F:RNA binding"/>
    <property type="evidence" value="ECO:0007669"/>
    <property type="project" value="InterPro"/>
</dbReference>
<name>A0A919S5W4_9ACTN</name>
<comment type="caution">
    <text evidence="3">The sequence shown here is derived from an EMBL/GenBank/DDBJ whole genome shotgun (WGS) entry which is preliminary data.</text>
</comment>
<dbReference type="Gene3D" id="3.10.450.30">
    <property type="entry name" value="Microbial ribonucleases"/>
    <property type="match status" value="1"/>
</dbReference>
<dbReference type="GO" id="GO:0016787">
    <property type="term" value="F:hydrolase activity"/>
    <property type="evidence" value="ECO:0007669"/>
    <property type="project" value="UniProtKB-KW"/>
</dbReference>
<organism evidence="3 4">
    <name type="scientific">Actinoplanes auranticolor</name>
    <dbReference type="NCBI Taxonomy" id="47988"/>
    <lineage>
        <taxon>Bacteria</taxon>
        <taxon>Bacillati</taxon>
        <taxon>Actinomycetota</taxon>
        <taxon>Actinomycetes</taxon>
        <taxon>Micromonosporales</taxon>
        <taxon>Micromonosporaceae</taxon>
        <taxon>Actinoplanes</taxon>
    </lineage>
</organism>